<feature type="compositionally biased region" description="Polar residues" evidence="1">
    <location>
        <begin position="272"/>
        <end position="295"/>
    </location>
</feature>
<dbReference type="AlphaFoldDB" id="F4RMC6"/>
<feature type="compositionally biased region" description="Polar residues" evidence="1">
    <location>
        <begin position="235"/>
        <end position="261"/>
    </location>
</feature>
<feature type="domain" description="DUF7872" evidence="3">
    <location>
        <begin position="339"/>
        <end position="534"/>
    </location>
</feature>
<name>F4RMC6_MELLP</name>
<keyword evidence="2" id="KW-0732">Signal</keyword>
<evidence type="ECO:0000259" key="3">
    <source>
        <dbReference type="Pfam" id="PF25278"/>
    </source>
</evidence>
<dbReference type="KEGG" id="mlr:MELLADRAFT_106700"/>
<feature type="region of interest" description="Disordered" evidence="1">
    <location>
        <begin position="221"/>
        <end position="295"/>
    </location>
</feature>
<dbReference type="Pfam" id="PF25278">
    <property type="entry name" value="DUF7872"/>
    <property type="match status" value="1"/>
</dbReference>
<accession>F4RMC6</accession>
<protein>
    <recommendedName>
        <fullName evidence="3">DUF7872 domain-containing protein</fullName>
    </recommendedName>
</protein>
<dbReference type="OrthoDB" id="2495797at2759"/>
<dbReference type="InterPro" id="IPR057194">
    <property type="entry name" value="DUF7872"/>
</dbReference>
<evidence type="ECO:0000256" key="1">
    <source>
        <dbReference type="SAM" id="MobiDB-lite"/>
    </source>
</evidence>
<evidence type="ECO:0000256" key="2">
    <source>
        <dbReference type="SAM" id="SignalP"/>
    </source>
</evidence>
<dbReference type="EMBL" id="GL883108">
    <property type="protein sequence ID" value="EGG06404.1"/>
    <property type="molecule type" value="Genomic_DNA"/>
</dbReference>
<sequence>MLCNQRIAILVFATLISVTKSSPASKFLANFEAQNPRLVARSTKSHSHHHECDRPSELTPSYWRQMKLDDYLRNYPEGNSLSLPMYVDQLHFGTEFDCGIHKHCSVGPICEPVRGNDYYVLFATAQWNYYTNSLSRVLTLATSLVKEVVPKLIHDFVELSPGESDAHTIPEPDLIRIMLGSISVGGTVNKSGVNNSTHPDYLAALEPLSTEVAQSMLVAAAHTSAGASPPKPHPETSNLLDTPSTSTNFTSHTNQTLNVGPSRSLPVEADPKSTQEQAQEGTSQDLDSEDVPSNHTGVFHNVQMNAYGKDQDVDAAKPAVRMQKRQLAESNIPVLPIVYNSTDTVENNIQALSTQFQAFVDDSFNHKINAPISEEDGIYGALKDGRFLVEYVEPASLRSNAEDVVNLLTISAILQAQSDCHMSDNHDSTLSFCSPDGTLTEIVRVEGNSIRRDIFNAELIENKYGFSTQFLAEEARRCQLLNDGKPDPPNFKHDQFDICTFDVQVCDLKEPRLAQMLQEGASIVKLCRQEVGLAI</sequence>
<gene>
    <name evidence="4" type="ORF">MELLADRAFT_106700</name>
</gene>
<dbReference type="InParanoid" id="F4RMC6"/>
<dbReference type="RefSeq" id="XP_007410238.1">
    <property type="nucleotide sequence ID" value="XM_007410176.1"/>
</dbReference>
<evidence type="ECO:0000313" key="4">
    <source>
        <dbReference type="EMBL" id="EGG06404.1"/>
    </source>
</evidence>
<organism evidence="5">
    <name type="scientific">Melampsora larici-populina (strain 98AG31 / pathotype 3-4-7)</name>
    <name type="common">Poplar leaf rust fungus</name>
    <dbReference type="NCBI Taxonomy" id="747676"/>
    <lineage>
        <taxon>Eukaryota</taxon>
        <taxon>Fungi</taxon>
        <taxon>Dikarya</taxon>
        <taxon>Basidiomycota</taxon>
        <taxon>Pucciniomycotina</taxon>
        <taxon>Pucciniomycetes</taxon>
        <taxon>Pucciniales</taxon>
        <taxon>Melampsoraceae</taxon>
        <taxon>Melampsora</taxon>
    </lineage>
</organism>
<dbReference type="PANTHER" id="PTHR33339:SF1">
    <property type="entry name" value="LYSM DOMAIN-CONTAINING PROTEIN"/>
    <property type="match status" value="1"/>
</dbReference>
<keyword evidence="5" id="KW-1185">Reference proteome</keyword>
<dbReference type="PANTHER" id="PTHR33339">
    <property type="entry name" value="LYSM DOMAIN-CONTAINING PROTEIN"/>
    <property type="match status" value="1"/>
</dbReference>
<feature type="signal peptide" evidence="2">
    <location>
        <begin position="1"/>
        <end position="21"/>
    </location>
</feature>
<dbReference type="Proteomes" id="UP000001072">
    <property type="component" value="Unassembled WGS sequence"/>
</dbReference>
<proteinExistence type="predicted"/>
<dbReference type="VEuPathDB" id="FungiDB:MELLADRAFT_106700"/>
<dbReference type="GeneID" id="18922972"/>
<dbReference type="HOGENOM" id="CLU_030195_3_0_1"/>
<evidence type="ECO:0000313" key="5">
    <source>
        <dbReference type="Proteomes" id="UP000001072"/>
    </source>
</evidence>
<reference evidence="5" key="1">
    <citation type="journal article" date="2011" name="Proc. Natl. Acad. Sci. U.S.A.">
        <title>Obligate biotrophy features unraveled by the genomic analysis of rust fungi.</title>
        <authorList>
            <person name="Duplessis S."/>
            <person name="Cuomo C.A."/>
            <person name="Lin Y.-C."/>
            <person name="Aerts A."/>
            <person name="Tisserant E."/>
            <person name="Veneault-Fourrey C."/>
            <person name="Joly D.L."/>
            <person name="Hacquard S."/>
            <person name="Amselem J."/>
            <person name="Cantarel B.L."/>
            <person name="Chiu R."/>
            <person name="Coutinho P.M."/>
            <person name="Feau N."/>
            <person name="Field M."/>
            <person name="Frey P."/>
            <person name="Gelhaye E."/>
            <person name="Goldberg J."/>
            <person name="Grabherr M.G."/>
            <person name="Kodira C.D."/>
            <person name="Kohler A."/>
            <person name="Kuees U."/>
            <person name="Lindquist E.A."/>
            <person name="Lucas S.M."/>
            <person name="Mago R."/>
            <person name="Mauceli E."/>
            <person name="Morin E."/>
            <person name="Murat C."/>
            <person name="Pangilinan J.L."/>
            <person name="Park R."/>
            <person name="Pearson M."/>
            <person name="Quesneville H."/>
            <person name="Rouhier N."/>
            <person name="Sakthikumar S."/>
            <person name="Salamov A.A."/>
            <person name="Schmutz J."/>
            <person name="Selles B."/>
            <person name="Shapiro H."/>
            <person name="Tanguay P."/>
            <person name="Tuskan G.A."/>
            <person name="Henrissat B."/>
            <person name="Van de Peer Y."/>
            <person name="Rouze P."/>
            <person name="Ellis J.G."/>
            <person name="Dodds P.N."/>
            <person name="Schein J.E."/>
            <person name="Zhong S."/>
            <person name="Hamelin R.C."/>
            <person name="Grigoriev I.V."/>
            <person name="Szabo L.J."/>
            <person name="Martin F."/>
        </authorList>
    </citation>
    <scope>NUCLEOTIDE SEQUENCE [LARGE SCALE GENOMIC DNA]</scope>
    <source>
        <strain evidence="5">98AG31 / pathotype 3-4-7</strain>
    </source>
</reference>
<feature type="chain" id="PRO_5003321683" description="DUF7872 domain-containing protein" evidence="2">
    <location>
        <begin position="22"/>
        <end position="535"/>
    </location>
</feature>